<proteinExistence type="predicted"/>
<protein>
    <recommendedName>
        <fullName evidence="3">Sulfate transporter CysZ</fullName>
    </recommendedName>
</protein>
<keyword evidence="1" id="KW-0812">Transmembrane</keyword>
<evidence type="ECO:0008006" key="3">
    <source>
        <dbReference type="Google" id="ProtNLM"/>
    </source>
</evidence>
<comment type="caution">
    <text evidence="2">The sequence shown here is derived from an EMBL/GenBank/DDBJ whole genome shotgun (WGS) entry which is preliminary data.</text>
</comment>
<reference evidence="2" key="2">
    <citation type="submission" date="2020-02" db="EMBL/GenBank/DDBJ databases">
        <authorList>
            <consortium name="NCBI Pathogen Detection Project"/>
        </authorList>
    </citation>
    <scope>NUCLEOTIDE SEQUENCE</scope>
    <source>
        <strain evidence="2">CFIAFB20130230</strain>
    </source>
</reference>
<accession>A0A746U780</accession>
<reference evidence="2" key="1">
    <citation type="journal article" date="2018" name="Genome Biol.">
        <title>SKESA: strategic k-mer extension for scrupulous assemblies.</title>
        <authorList>
            <person name="Souvorov A."/>
            <person name="Agarwala R."/>
            <person name="Lipman D.J."/>
        </authorList>
    </citation>
    <scope>NUCLEOTIDE SEQUENCE</scope>
    <source>
        <strain evidence="2">CFIAFB20130230</strain>
    </source>
</reference>
<sequence length="56" mass="6550">MSQKEINRNRRDLSRKTGLHYFLEGFSIMMQPGLKRFVFLPIVVNIFILGVYGFNG</sequence>
<organism evidence="2">
    <name type="scientific">Salmonella enterica</name>
    <name type="common">Salmonella choleraesuis</name>
    <dbReference type="NCBI Taxonomy" id="28901"/>
    <lineage>
        <taxon>Bacteria</taxon>
        <taxon>Pseudomonadati</taxon>
        <taxon>Pseudomonadota</taxon>
        <taxon>Gammaproteobacteria</taxon>
        <taxon>Enterobacterales</taxon>
        <taxon>Enterobacteriaceae</taxon>
        <taxon>Salmonella</taxon>
    </lineage>
</organism>
<dbReference type="EMBL" id="DAAVBX010000069">
    <property type="protein sequence ID" value="HAF4150204.1"/>
    <property type="molecule type" value="Genomic_DNA"/>
</dbReference>
<keyword evidence="1" id="KW-1133">Transmembrane helix</keyword>
<evidence type="ECO:0000313" key="2">
    <source>
        <dbReference type="EMBL" id="HAF4150204.1"/>
    </source>
</evidence>
<dbReference type="AlphaFoldDB" id="A0A746U780"/>
<keyword evidence="1" id="KW-0472">Membrane</keyword>
<feature type="transmembrane region" description="Helical" evidence="1">
    <location>
        <begin position="37"/>
        <end position="54"/>
    </location>
</feature>
<name>A0A746U780_SALER</name>
<evidence type="ECO:0000256" key="1">
    <source>
        <dbReference type="SAM" id="Phobius"/>
    </source>
</evidence>
<gene>
    <name evidence="2" type="ORF">G9E34_004884</name>
</gene>